<dbReference type="InterPro" id="IPR023346">
    <property type="entry name" value="Lysozyme-like_dom_sf"/>
</dbReference>
<dbReference type="Gene3D" id="1.10.530.10">
    <property type="match status" value="1"/>
</dbReference>
<dbReference type="RefSeq" id="WP_097374565.1">
    <property type="nucleotide sequence ID" value="NZ_CP021408.1"/>
</dbReference>
<keyword evidence="2" id="KW-1185">Reference proteome</keyword>
<dbReference type="AlphaFoldDB" id="A0A291M4V9"/>
<name>A0A291M4V9_9RHOB</name>
<evidence type="ECO:0000313" key="2">
    <source>
        <dbReference type="Proteomes" id="UP000219050"/>
    </source>
</evidence>
<protein>
    <submittedName>
        <fullName evidence="1">Uncharacterized protein</fullName>
    </submittedName>
</protein>
<sequence length="296" mass="32332">MLPPYAPVSTPAPSFAPRGAALLRLPRHPLLQLPGLVLAGLLLMPQPGHAATGLHMSVVSPGGDSPVSARTLGRTSDAALGWDRAPALDITFWNGWEDIESLALGLRPIEAAAPPRLTYRLSTKGAPRQLEFSPLRADPRAARLRHLVGYAEARRDGHDAVQYGARIRPAKKPTQMTLAEIEAWTRATPGQHHAIGRYQFIPKTLRRLTRQAGLAGSTRFTPAVQDALADMLLEEAGFTAFRKGQLGRRAFMRNLAQIWAGLPLANGRSYYHGHAGNRATITWASFDTEIRRIFAK</sequence>
<organism evidence="1 2">
    <name type="scientific">Pacificitalea manganoxidans</name>
    <dbReference type="NCBI Taxonomy" id="1411902"/>
    <lineage>
        <taxon>Bacteria</taxon>
        <taxon>Pseudomonadati</taxon>
        <taxon>Pseudomonadota</taxon>
        <taxon>Alphaproteobacteria</taxon>
        <taxon>Rhodobacterales</taxon>
        <taxon>Paracoccaceae</taxon>
        <taxon>Pacificitalea</taxon>
    </lineage>
</organism>
<proteinExistence type="predicted"/>
<gene>
    <name evidence="1" type="ORF">CBW24_17560</name>
</gene>
<dbReference type="SUPFAM" id="SSF53955">
    <property type="entry name" value="Lysozyme-like"/>
    <property type="match status" value="1"/>
</dbReference>
<geneLocation type="plasmid" evidence="2">
    <name>pdy25-d</name>
</geneLocation>
<accession>A0A291M4V9</accession>
<dbReference type="EMBL" id="CP021408">
    <property type="protein sequence ID" value="ATI43950.1"/>
    <property type="molecule type" value="Genomic_DNA"/>
</dbReference>
<evidence type="ECO:0000313" key="1">
    <source>
        <dbReference type="EMBL" id="ATI43950.1"/>
    </source>
</evidence>
<dbReference type="OrthoDB" id="7851400at2"/>
<dbReference type="KEGG" id="cmag:CBW24_17560"/>
<dbReference type="Proteomes" id="UP000219050">
    <property type="component" value="Plasmid pDY25-D"/>
</dbReference>
<reference evidence="1 2" key="1">
    <citation type="submission" date="2017-05" db="EMBL/GenBank/DDBJ databases">
        <title>Comparative genomic and metabolic analysis of manganese-oxidizing mechanisms in Celeribater manganoxidans DY25T: its adaption to the environment of polymetallic nodule.</title>
        <authorList>
            <person name="Wang X."/>
        </authorList>
    </citation>
    <scope>NUCLEOTIDE SEQUENCE [LARGE SCALE GENOMIC DNA]</scope>
    <source>
        <strain evidence="1 2">DY25</strain>
        <plasmid evidence="2">pdy25-d</plasmid>
    </source>
</reference>
<keyword evidence="1" id="KW-0614">Plasmid</keyword>